<reference evidence="1" key="1">
    <citation type="submission" date="2019-11" db="EMBL/GenBank/DDBJ databases">
        <title>Description of new Acetobacter species.</title>
        <authorList>
            <person name="Cleenwerck I."/>
            <person name="Sombolestani A.S."/>
        </authorList>
    </citation>
    <scope>NUCLEOTIDE SEQUENCE</scope>
    <source>
        <strain evidence="1">LMG 1626</strain>
    </source>
</reference>
<sequence>MGGNPAKTIRRRFPAEIVDQLLAIAWWNWPEDVIRDRLPKLMCGDVKGFVAAYDE</sequence>
<dbReference type="EMBL" id="WOTH01000028">
    <property type="protein sequence ID" value="NHO54637.1"/>
    <property type="molecule type" value="Genomic_DNA"/>
</dbReference>
<comment type="caution">
    <text evidence="1">The sequence shown here is derived from an EMBL/GenBank/DDBJ whole genome shotgun (WGS) entry which is preliminary data.</text>
</comment>
<organism evidence="1 2">
    <name type="scientific">Acetobacter estunensis</name>
    <dbReference type="NCBI Taxonomy" id="104097"/>
    <lineage>
        <taxon>Bacteria</taxon>
        <taxon>Pseudomonadati</taxon>
        <taxon>Pseudomonadota</taxon>
        <taxon>Alphaproteobacteria</taxon>
        <taxon>Acetobacterales</taxon>
        <taxon>Acetobacteraceae</taxon>
        <taxon>Acetobacter</taxon>
    </lineage>
</organism>
<gene>
    <name evidence="1" type="ORF">GOB87_11885</name>
</gene>
<protein>
    <recommendedName>
        <fullName evidence="3">Chloramphenicol acetyltransferase</fullName>
    </recommendedName>
</protein>
<evidence type="ECO:0000313" key="1">
    <source>
        <dbReference type="EMBL" id="NHO54637.1"/>
    </source>
</evidence>
<accession>A0A967EI03</accession>
<dbReference type="SUPFAM" id="SSF51161">
    <property type="entry name" value="Trimeric LpxA-like enzymes"/>
    <property type="match status" value="1"/>
</dbReference>
<evidence type="ECO:0000313" key="2">
    <source>
        <dbReference type="Proteomes" id="UP000597459"/>
    </source>
</evidence>
<dbReference type="AlphaFoldDB" id="A0A967EI03"/>
<dbReference type="RefSeq" id="WP_166317047.1">
    <property type="nucleotide sequence ID" value="NZ_WOTH01000028.1"/>
</dbReference>
<name>A0A967EI03_9PROT</name>
<dbReference type="InterPro" id="IPR011004">
    <property type="entry name" value="Trimer_LpxA-like_sf"/>
</dbReference>
<proteinExistence type="predicted"/>
<dbReference type="Gene3D" id="2.160.10.10">
    <property type="entry name" value="Hexapeptide repeat proteins"/>
    <property type="match status" value="1"/>
</dbReference>
<keyword evidence="2" id="KW-1185">Reference proteome</keyword>
<evidence type="ECO:0008006" key="3">
    <source>
        <dbReference type="Google" id="ProtNLM"/>
    </source>
</evidence>
<dbReference type="Proteomes" id="UP000597459">
    <property type="component" value="Unassembled WGS sequence"/>
</dbReference>